<name>A0A2P2JEK3_RHIMU</name>
<reference evidence="2" key="1">
    <citation type="submission" date="2018-02" db="EMBL/GenBank/DDBJ databases">
        <title>Rhizophora mucronata_Transcriptome.</title>
        <authorList>
            <person name="Meera S.P."/>
            <person name="Sreeshan A."/>
            <person name="Augustine A."/>
        </authorList>
    </citation>
    <scope>NUCLEOTIDE SEQUENCE</scope>
    <source>
        <tissue evidence="2">Leaf</tissue>
    </source>
</reference>
<evidence type="ECO:0000313" key="2">
    <source>
        <dbReference type="EMBL" id="MBW91870.1"/>
    </source>
</evidence>
<sequence length="36" mass="3983">MNPSSSSSSSSPIRSELLSHSMYQTPPTQQEMPFLL</sequence>
<proteinExistence type="predicted"/>
<dbReference type="EMBL" id="GGEC01011387">
    <property type="protein sequence ID" value="MBW91870.1"/>
    <property type="molecule type" value="Transcribed_RNA"/>
</dbReference>
<protein>
    <submittedName>
        <fullName evidence="2">Uncharacterized protein</fullName>
    </submittedName>
</protein>
<organism evidence="2">
    <name type="scientific">Rhizophora mucronata</name>
    <name type="common">Asiatic mangrove</name>
    <dbReference type="NCBI Taxonomy" id="61149"/>
    <lineage>
        <taxon>Eukaryota</taxon>
        <taxon>Viridiplantae</taxon>
        <taxon>Streptophyta</taxon>
        <taxon>Embryophyta</taxon>
        <taxon>Tracheophyta</taxon>
        <taxon>Spermatophyta</taxon>
        <taxon>Magnoliopsida</taxon>
        <taxon>eudicotyledons</taxon>
        <taxon>Gunneridae</taxon>
        <taxon>Pentapetalae</taxon>
        <taxon>rosids</taxon>
        <taxon>fabids</taxon>
        <taxon>Malpighiales</taxon>
        <taxon>Rhizophoraceae</taxon>
        <taxon>Rhizophora</taxon>
    </lineage>
</organism>
<dbReference type="AlphaFoldDB" id="A0A2P2JEK3"/>
<feature type="compositionally biased region" description="Low complexity" evidence="1">
    <location>
        <begin position="1"/>
        <end position="11"/>
    </location>
</feature>
<evidence type="ECO:0000256" key="1">
    <source>
        <dbReference type="SAM" id="MobiDB-lite"/>
    </source>
</evidence>
<feature type="region of interest" description="Disordered" evidence="1">
    <location>
        <begin position="1"/>
        <end position="36"/>
    </location>
</feature>
<accession>A0A2P2JEK3</accession>
<feature type="compositionally biased region" description="Polar residues" evidence="1">
    <location>
        <begin position="21"/>
        <end position="36"/>
    </location>
</feature>